<feature type="non-terminal residue" evidence="2">
    <location>
        <position position="1"/>
    </location>
</feature>
<organism evidence="2 3">
    <name type="scientific">Physocladia obscura</name>
    <dbReference type="NCBI Taxonomy" id="109957"/>
    <lineage>
        <taxon>Eukaryota</taxon>
        <taxon>Fungi</taxon>
        <taxon>Fungi incertae sedis</taxon>
        <taxon>Chytridiomycota</taxon>
        <taxon>Chytridiomycota incertae sedis</taxon>
        <taxon>Chytridiomycetes</taxon>
        <taxon>Chytridiales</taxon>
        <taxon>Chytriomycetaceae</taxon>
        <taxon>Physocladia</taxon>
    </lineage>
</organism>
<accession>A0AAD5X765</accession>
<sequence length="148" mass="17180">DSDQVRNLQRQTTEQSLQIQNLASELDEVRSRKELAAVEHEQRERLLNRRLVEETANAKTVRVERDALQIKVNSLQEETRMLKKMHETAAEEASCAKKELLKVKSALEESKHHASIELNDTKVKQLKVIKSFEIQISDMKTQIMDLEM</sequence>
<evidence type="ECO:0000313" key="2">
    <source>
        <dbReference type="EMBL" id="KAJ3092175.1"/>
    </source>
</evidence>
<evidence type="ECO:0000313" key="3">
    <source>
        <dbReference type="Proteomes" id="UP001211907"/>
    </source>
</evidence>
<dbReference type="EMBL" id="JADGJH010003277">
    <property type="protein sequence ID" value="KAJ3092175.1"/>
    <property type="molecule type" value="Genomic_DNA"/>
</dbReference>
<dbReference type="Proteomes" id="UP001211907">
    <property type="component" value="Unassembled WGS sequence"/>
</dbReference>
<comment type="caution">
    <text evidence="2">The sequence shown here is derived from an EMBL/GenBank/DDBJ whole genome shotgun (WGS) entry which is preliminary data.</text>
</comment>
<protein>
    <submittedName>
        <fullName evidence="2">Uncharacterized protein</fullName>
    </submittedName>
</protein>
<gene>
    <name evidence="2" type="ORF">HK100_007000</name>
</gene>
<keyword evidence="1" id="KW-0175">Coiled coil</keyword>
<name>A0AAD5X765_9FUNG</name>
<keyword evidence="3" id="KW-1185">Reference proteome</keyword>
<dbReference type="AlphaFoldDB" id="A0AAD5X765"/>
<feature type="coiled-coil region" evidence="1">
    <location>
        <begin position="5"/>
        <end position="92"/>
    </location>
</feature>
<proteinExistence type="predicted"/>
<reference evidence="2" key="1">
    <citation type="submission" date="2020-05" db="EMBL/GenBank/DDBJ databases">
        <title>Phylogenomic resolution of chytrid fungi.</title>
        <authorList>
            <person name="Stajich J.E."/>
            <person name="Amses K."/>
            <person name="Simmons R."/>
            <person name="Seto K."/>
            <person name="Myers J."/>
            <person name="Bonds A."/>
            <person name="Quandt C.A."/>
            <person name="Barry K."/>
            <person name="Liu P."/>
            <person name="Grigoriev I."/>
            <person name="Longcore J.E."/>
            <person name="James T.Y."/>
        </authorList>
    </citation>
    <scope>NUCLEOTIDE SEQUENCE</scope>
    <source>
        <strain evidence="2">JEL0513</strain>
    </source>
</reference>
<evidence type="ECO:0000256" key="1">
    <source>
        <dbReference type="SAM" id="Coils"/>
    </source>
</evidence>